<dbReference type="NCBIfam" id="TIGR00071">
    <property type="entry name" value="hisT_truA"/>
    <property type="match status" value="1"/>
</dbReference>
<evidence type="ECO:0000256" key="7">
    <source>
        <dbReference type="RuleBase" id="RU003792"/>
    </source>
</evidence>
<comment type="caution">
    <text evidence="4">Lacks conserved residue(s) required for the propagation of feature annotation.</text>
</comment>
<dbReference type="EMBL" id="QDDL01000001">
    <property type="protein sequence ID" value="PVZ71691.1"/>
    <property type="molecule type" value="Genomic_DNA"/>
</dbReference>
<dbReference type="CDD" id="cd02570">
    <property type="entry name" value="PseudoU_synth_EcTruA"/>
    <property type="match status" value="1"/>
</dbReference>
<accession>A0A2V1GWY5</accession>
<evidence type="ECO:0000256" key="6">
    <source>
        <dbReference type="PIRSR" id="PIRSR001430-2"/>
    </source>
</evidence>
<dbReference type="InterPro" id="IPR001406">
    <property type="entry name" value="PsdUridine_synth_TruA"/>
</dbReference>
<dbReference type="Proteomes" id="UP000244906">
    <property type="component" value="Unassembled WGS sequence"/>
</dbReference>
<dbReference type="InterPro" id="IPR020103">
    <property type="entry name" value="PsdUridine_synth_cat_dom_sf"/>
</dbReference>
<comment type="catalytic activity">
    <reaction evidence="4 7">
        <text>uridine(38/39/40) in tRNA = pseudouridine(38/39/40) in tRNA</text>
        <dbReference type="Rhea" id="RHEA:22376"/>
        <dbReference type="Rhea" id="RHEA-COMP:10085"/>
        <dbReference type="Rhea" id="RHEA-COMP:10087"/>
        <dbReference type="ChEBI" id="CHEBI:65314"/>
        <dbReference type="ChEBI" id="CHEBI:65315"/>
        <dbReference type="EC" id="5.4.99.12"/>
    </reaction>
</comment>
<name>A0A2V1GWY5_9GAMM</name>
<dbReference type="Gene3D" id="3.30.70.660">
    <property type="entry name" value="Pseudouridine synthase I, catalytic domain, C-terminal subdomain"/>
    <property type="match status" value="1"/>
</dbReference>
<protein>
    <recommendedName>
        <fullName evidence="4">tRNA pseudouridine synthase A</fullName>
        <ecNumber evidence="4">5.4.99.12</ecNumber>
    </recommendedName>
    <alternativeName>
        <fullName evidence="4">tRNA pseudouridine(38-40) synthase</fullName>
    </alternativeName>
    <alternativeName>
        <fullName evidence="4">tRNA pseudouridylate synthase I</fullName>
    </alternativeName>
    <alternativeName>
        <fullName evidence="4">tRNA-uridine isomerase I</fullName>
    </alternativeName>
</protein>
<keyword evidence="2 4" id="KW-0819">tRNA processing</keyword>
<feature type="domain" description="Pseudouridine synthase I TruA alpha/beta" evidence="8">
    <location>
        <begin position="7"/>
        <end position="103"/>
    </location>
</feature>
<comment type="subunit">
    <text evidence="4">Homodimer.</text>
</comment>
<comment type="similarity">
    <text evidence="1 4 7">Belongs to the tRNA pseudouridine synthase TruA family.</text>
</comment>
<dbReference type="EC" id="5.4.99.12" evidence="4"/>
<evidence type="ECO:0000313" key="10">
    <source>
        <dbReference type="Proteomes" id="UP000244906"/>
    </source>
</evidence>
<dbReference type="Gene3D" id="3.30.70.580">
    <property type="entry name" value="Pseudouridine synthase I, catalytic domain, N-terminal subdomain"/>
    <property type="match status" value="1"/>
</dbReference>
<evidence type="ECO:0000259" key="8">
    <source>
        <dbReference type="Pfam" id="PF01416"/>
    </source>
</evidence>
<dbReference type="GO" id="GO:0031119">
    <property type="term" value="P:tRNA pseudouridine synthesis"/>
    <property type="evidence" value="ECO:0007669"/>
    <property type="project" value="UniProtKB-UniRule"/>
</dbReference>
<feature type="domain" description="Pseudouridine synthase I TruA alpha/beta" evidence="8">
    <location>
        <begin position="143"/>
        <end position="245"/>
    </location>
</feature>
<dbReference type="InterPro" id="IPR020094">
    <property type="entry name" value="TruA/RsuA/RluB/E/F_N"/>
</dbReference>
<dbReference type="PIRSF" id="PIRSF001430">
    <property type="entry name" value="tRNA_psdUrid_synth"/>
    <property type="match status" value="1"/>
</dbReference>
<organism evidence="9 10">
    <name type="scientific">Pelagibaculum spongiae</name>
    <dbReference type="NCBI Taxonomy" id="2080658"/>
    <lineage>
        <taxon>Bacteria</taxon>
        <taxon>Pseudomonadati</taxon>
        <taxon>Pseudomonadota</taxon>
        <taxon>Gammaproteobacteria</taxon>
        <taxon>Oceanospirillales</taxon>
        <taxon>Pelagibaculum</taxon>
    </lineage>
</organism>
<evidence type="ECO:0000256" key="4">
    <source>
        <dbReference type="HAMAP-Rule" id="MF_00171"/>
    </source>
</evidence>
<dbReference type="SUPFAM" id="SSF55120">
    <property type="entry name" value="Pseudouridine synthase"/>
    <property type="match status" value="1"/>
</dbReference>
<comment type="caution">
    <text evidence="9">The sequence shown here is derived from an EMBL/GenBank/DDBJ whole genome shotgun (WGS) entry which is preliminary data.</text>
</comment>
<feature type="active site" description="Nucleophile" evidence="4 5">
    <location>
        <position position="52"/>
    </location>
</feature>
<dbReference type="GO" id="GO:0003723">
    <property type="term" value="F:RNA binding"/>
    <property type="evidence" value="ECO:0007669"/>
    <property type="project" value="InterPro"/>
</dbReference>
<proteinExistence type="inferred from homology"/>
<dbReference type="Pfam" id="PF01416">
    <property type="entry name" value="PseudoU_synth_1"/>
    <property type="match status" value="2"/>
</dbReference>
<dbReference type="PANTHER" id="PTHR11142:SF0">
    <property type="entry name" value="TRNA PSEUDOURIDINE SYNTHASE-LIKE 1"/>
    <property type="match status" value="1"/>
</dbReference>
<evidence type="ECO:0000256" key="5">
    <source>
        <dbReference type="PIRSR" id="PIRSR001430-1"/>
    </source>
</evidence>
<dbReference type="RefSeq" id="WP_116685280.1">
    <property type="nucleotide sequence ID" value="NZ_CAWNYD010000001.1"/>
</dbReference>
<dbReference type="InterPro" id="IPR020097">
    <property type="entry name" value="PsdUridine_synth_TruA_a/b_dom"/>
</dbReference>
<dbReference type="InterPro" id="IPR020095">
    <property type="entry name" value="PsdUridine_synth_TruA_C"/>
</dbReference>
<dbReference type="OrthoDB" id="9811823at2"/>
<keyword evidence="10" id="KW-1185">Reference proteome</keyword>
<feature type="binding site" evidence="4 6">
    <location>
        <position position="110"/>
    </location>
    <ligand>
        <name>substrate</name>
    </ligand>
</feature>
<sequence length="267" mass="30068">MKFAAGVEYDGQAFKGWQRQKDDVHTVQLFVERSLSKIANHPVTVHCAGRTDAGVHATGQVVHFETDAVRDERAWTFGGNTNLPDGVSFKWVKPVSDDFHARFSATARRYRYVIANTPLRPALFGKHLSWNRRPLDEKLMHLAAQSMLGERDFSSFRAHGCQSNTPWRFMRHIHVFRQAEYVIIDIKANAFLYHMVRNIAGALMEVGAGLKPVAWTAELMEAKDRSQAGITAPPNGLFLVEVDYPEQFNLPKHAIGPLFLESGLPPC</sequence>
<dbReference type="AlphaFoldDB" id="A0A2V1GWY5"/>
<gene>
    <name evidence="4" type="primary">truA</name>
    <name evidence="9" type="ORF">DC094_01290</name>
</gene>
<evidence type="ECO:0000256" key="3">
    <source>
        <dbReference type="ARBA" id="ARBA00023235"/>
    </source>
</evidence>
<keyword evidence="3 4" id="KW-0413">Isomerase</keyword>
<dbReference type="GO" id="GO:0160147">
    <property type="term" value="F:tRNA pseudouridine(38-40) synthase activity"/>
    <property type="evidence" value="ECO:0007669"/>
    <property type="project" value="UniProtKB-EC"/>
</dbReference>
<dbReference type="PANTHER" id="PTHR11142">
    <property type="entry name" value="PSEUDOURIDYLATE SYNTHASE"/>
    <property type="match status" value="1"/>
</dbReference>
<evidence type="ECO:0000256" key="1">
    <source>
        <dbReference type="ARBA" id="ARBA00009375"/>
    </source>
</evidence>
<comment type="function">
    <text evidence="4">Formation of pseudouridine at positions 38, 39 and 40 in the anticodon stem and loop of transfer RNAs.</text>
</comment>
<dbReference type="HAMAP" id="MF_00171">
    <property type="entry name" value="TruA"/>
    <property type="match status" value="1"/>
</dbReference>
<reference evidence="9 10" key="1">
    <citation type="submission" date="2018-04" db="EMBL/GenBank/DDBJ databases">
        <title>Thalassorhabdus spongiae gen. nov., sp. nov., isolated from a marine sponge in South-West Iceland.</title>
        <authorList>
            <person name="Knobloch S."/>
            <person name="Daussin A."/>
            <person name="Johannsson R."/>
            <person name="Marteinsson V.T."/>
        </authorList>
    </citation>
    <scope>NUCLEOTIDE SEQUENCE [LARGE SCALE GENOMIC DNA]</scope>
    <source>
        <strain evidence="9 10">Hp12</strain>
    </source>
</reference>
<evidence type="ECO:0000313" key="9">
    <source>
        <dbReference type="EMBL" id="PVZ71691.1"/>
    </source>
</evidence>
<dbReference type="FunFam" id="3.30.70.580:FF:000001">
    <property type="entry name" value="tRNA pseudouridine synthase A"/>
    <property type="match status" value="1"/>
</dbReference>
<evidence type="ECO:0000256" key="2">
    <source>
        <dbReference type="ARBA" id="ARBA00022694"/>
    </source>
</evidence>